<organism evidence="5 6">
    <name type="scientific">Dyella psychrodurans</name>
    <dbReference type="NCBI Taxonomy" id="1927960"/>
    <lineage>
        <taxon>Bacteria</taxon>
        <taxon>Pseudomonadati</taxon>
        <taxon>Pseudomonadota</taxon>
        <taxon>Gammaproteobacteria</taxon>
        <taxon>Lysobacterales</taxon>
        <taxon>Rhodanobacteraceae</taxon>
        <taxon>Dyella</taxon>
    </lineage>
</organism>
<feature type="signal peptide" evidence="3">
    <location>
        <begin position="1"/>
        <end position="16"/>
    </location>
</feature>
<evidence type="ECO:0000259" key="4">
    <source>
        <dbReference type="PROSITE" id="PS51352"/>
    </source>
</evidence>
<dbReference type="PROSITE" id="PS51352">
    <property type="entry name" value="THIOREDOXIN_2"/>
    <property type="match status" value="1"/>
</dbReference>
<dbReference type="CDD" id="cd03019">
    <property type="entry name" value="DsbA_DsbA"/>
    <property type="match status" value="1"/>
</dbReference>
<evidence type="ECO:0000256" key="2">
    <source>
        <dbReference type="SAM" id="MobiDB-lite"/>
    </source>
</evidence>
<keyword evidence="6" id="KW-1185">Reference proteome</keyword>
<gene>
    <name evidence="5" type="ORF">DWU99_11910</name>
</gene>
<evidence type="ECO:0000256" key="3">
    <source>
        <dbReference type="SAM" id="SignalP"/>
    </source>
</evidence>
<dbReference type="PANTHER" id="PTHR35891">
    <property type="entry name" value="THIOL:DISULFIDE INTERCHANGE PROTEIN DSBA"/>
    <property type="match status" value="1"/>
</dbReference>
<feature type="chain" id="PRO_5016637119" evidence="3">
    <location>
        <begin position="17"/>
        <end position="299"/>
    </location>
</feature>
<feature type="domain" description="Thioredoxin" evidence="4">
    <location>
        <begin position="83"/>
        <end position="229"/>
    </location>
</feature>
<dbReference type="InterPro" id="IPR050824">
    <property type="entry name" value="Thiol_disulfide_DsbA"/>
</dbReference>
<dbReference type="InterPro" id="IPR023205">
    <property type="entry name" value="DsbA/DsbL"/>
</dbReference>
<proteinExistence type="predicted"/>
<dbReference type="Proteomes" id="UP000255334">
    <property type="component" value="Unassembled WGS sequence"/>
</dbReference>
<dbReference type="Gene3D" id="3.40.30.10">
    <property type="entry name" value="Glutaredoxin"/>
    <property type="match status" value="1"/>
</dbReference>
<feature type="compositionally biased region" description="Low complexity" evidence="2">
    <location>
        <begin position="26"/>
        <end position="89"/>
    </location>
</feature>
<dbReference type="PROSITE" id="PS51257">
    <property type="entry name" value="PROKAR_LIPOPROTEIN"/>
    <property type="match status" value="1"/>
</dbReference>
<evidence type="ECO:0000256" key="1">
    <source>
        <dbReference type="ARBA" id="ARBA00022729"/>
    </source>
</evidence>
<dbReference type="SUPFAM" id="SSF52833">
    <property type="entry name" value="Thioredoxin-like"/>
    <property type="match status" value="1"/>
</dbReference>
<protein>
    <submittedName>
        <fullName evidence="5">Thiol:disulfide interchange protein DsbA/DsbL</fullName>
    </submittedName>
</protein>
<dbReference type="EMBL" id="QRBF01000004">
    <property type="protein sequence ID" value="RDS83247.1"/>
    <property type="molecule type" value="Genomic_DNA"/>
</dbReference>
<dbReference type="Pfam" id="PF13462">
    <property type="entry name" value="Thioredoxin_4"/>
    <property type="match status" value="1"/>
</dbReference>
<evidence type="ECO:0000313" key="6">
    <source>
        <dbReference type="Proteomes" id="UP000255334"/>
    </source>
</evidence>
<dbReference type="InterPro" id="IPR036249">
    <property type="entry name" value="Thioredoxin-like_sf"/>
</dbReference>
<dbReference type="RefSeq" id="WP_115478286.1">
    <property type="nucleotide sequence ID" value="NZ_QRBF01000004.1"/>
</dbReference>
<keyword evidence="1 3" id="KW-0732">Signal</keyword>
<evidence type="ECO:0000313" key="5">
    <source>
        <dbReference type="EMBL" id="RDS83247.1"/>
    </source>
</evidence>
<dbReference type="AlphaFoldDB" id="A0A370X4N9"/>
<feature type="region of interest" description="Disordered" evidence="2">
    <location>
        <begin position="21"/>
        <end position="94"/>
    </location>
</feature>
<reference evidence="5 6" key="1">
    <citation type="submission" date="2018-07" db="EMBL/GenBank/DDBJ databases">
        <title>Dyella monticola sp. nov. and Dyella psychrodurans sp. nov. isolated from monsoon evergreen broad-leaved forest soil of Dinghu Mountain, China.</title>
        <authorList>
            <person name="Gao Z."/>
            <person name="Qiu L."/>
        </authorList>
    </citation>
    <scope>NUCLEOTIDE SEQUENCE [LARGE SCALE GENOMIC DNA]</scope>
    <source>
        <strain evidence="5 6">4MSK11</strain>
    </source>
</reference>
<comment type="caution">
    <text evidence="5">The sequence shown here is derived from an EMBL/GenBank/DDBJ whole genome shotgun (WGS) entry which is preliminary data.</text>
</comment>
<dbReference type="PANTHER" id="PTHR35891:SF2">
    <property type="entry name" value="THIOL:DISULFIDE INTERCHANGE PROTEIN DSBA"/>
    <property type="match status" value="1"/>
</dbReference>
<accession>A0A370X4N9</accession>
<name>A0A370X4N9_9GAMM</name>
<dbReference type="OrthoDB" id="9784896at2"/>
<sequence>MLKRLSFLGVALIALAACSHNGSDNTASPQPAPAQSSAPAAPASAAKPAPAATTPAPAAASTAAAAASSTATPPAASTTAQKATTSTPAEPFVDNGKWVEGKNYFTIEPAQPTGIPDRIVVTEAFSYACPACNAFHTTADQLAQNLPSNAVMTYLPVSFRPDENFPLFQRAYFAAKALGVADKTYDAMFDAIWKSGELASDDLNTGRPKPQSAWPTIDDVAKFYAKHGVDPKEFVAVANSFSINTQMKRADDMVKAYGVDATPTIIVNGKYRFTPGDAGGYGQSIELAKWLVAKEAAGK</sequence>
<dbReference type="InterPro" id="IPR013766">
    <property type="entry name" value="Thioredoxin_domain"/>
</dbReference>
<dbReference type="InterPro" id="IPR012336">
    <property type="entry name" value="Thioredoxin-like_fold"/>
</dbReference>